<protein>
    <submittedName>
        <fullName evidence="3">Uncharacterized protein DUF1992</fullName>
    </submittedName>
</protein>
<dbReference type="Proteomes" id="UP000224915">
    <property type="component" value="Unassembled WGS sequence"/>
</dbReference>
<evidence type="ECO:0000256" key="1">
    <source>
        <dbReference type="SAM" id="MobiDB-lite"/>
    </source>
</evidence>
<gene>
    <name evidence="3" type="ORF">ATL40_2920</name>
</gene>
<evidence type="ECO:0000259" key="2">
    <source>
        <dbReference type="Pfam" id="PF09350"/>
    </source>
</evidence>
<dbReference type="OrthoDB" id="3395286at2"/>
<name>A0A2A9D3R0_9MICO</name>
<proteinExistence type="predicted"/>
<feature type="domain" description="DnaJ homologue subfamily C member 28 conserved" evidence="2">
    <location>
        <begin position="55"/>
        <end position="120"/>
    </location>
</feature>
<dbReference type="AlphaFoldDB" id="A0A2A9D3R0"/>
<dbReference type="EMBL" id="PDJD01000001">
    <property type="protein sequence ID" value="PFG21293.1"/>
    <property type="molecule type" value="Genomic_DNA"/>
</dbReference>
<comment type="caution">
    <text evidence="3">The sequence shown here is derived from an EMBL/GenBank/DDBJ whole genome shotgun (WGS) entry which is preliminary data.</text>
</comment>
<reference evidence="3 4" key="1">
    <citation type="submission" date="2017-10" db="EMBL/GenBank/DDBJ databases">
        <title>Sequencing the genomes of 1000 actinobacteria strains.</title>
        <authorList>
            <person name="Klenk H.-P."/>
        </authorList>
    </citation>
    <scope>NUCLEOTIDE SEQUENCE [LARGE SCALE GENOMIC DNA]</scope>
    <source>
        <strain evidence="3 4">DSM 21801</strain>
    </source>
</reference>
<dbReference type="InterPro" id="IPR018961">
    <property type="entry name" value="DnaJ_homolog_subfam-C_membr-28"/>
</dbReference>
<feature type="region of interest" description="Disordered" evidence="1">
    <location>
        <begin position="1"/>
        <end position="40"/>
    </location>
</feature>
<evidence type="ECO:0000313" key="3">
    <source>
        <dbReference type="EMBL" id="PFG21293.1"/>
    </source>
</evidence>
<evidence type="ECO:0000313" key="4">
    <source>
        <dbReference type="Proteomes" id="UP000224915"/>
    </source>
</evidence>
<dbReference type="Pfam" id="PF09350">
    <property type="entry name" value="DJC28_CD"/>
    <property type="match status" value="1"/>
</dbReference>
<accession>A0A2A9D3R0</accession>
<sequence>MSPGLTICRYERPLAARRQTGQPPPSRSASLAQVGGHDARRRTLAGVSESPFFSLAQERIREAIASGAFDNLPGAGRPLDLSDADDPDWWIKRRIREEGGDLSALAPALIQLRRERRDLLAGIGELASEDAVRDAVADFNERVRLERLRPSTPGLPPTLVTTLDVAEALERWREARGSGEAPGC</sequence>
<keyword evidence="4" id="KW-1185">Reference proteome</keyword>
<organism evidence="3 4">
    <name type="scientific">Serinibacter salmoneus</name>
    <dbReference type="NCBI Taxonomy" id="556530"/>
    <lineage>
        <taxon>Bacteria</taxon>
        <taxon>Bacillati</taxon>
        <taxon>Actinomycetota</taxon>
        <taxon>Actinomycetes</taxon>
        <taxon>Micrococcales</taxon>
        <taxon>Beutenbergiaceae</taxon>
        <taxon>Serinibacter</taxon>
    </lineage>
</organism>